<reference evidence="1 2" key="1">
    <citation type="submission" date="2018-06" db="EMBL/GenBank/DDBJ databases">
        <title>A transcriptomic atlas of mushroom development highlights an independent origin of complex multicellularity.</title>
        <authorList>
            <consortium name="DOE Joint Genome Institute"/>
            <person name="Krizsan K."/>
            <person name="Almasi E."/>
            <person name="Merenyi Z."/>
            <person name="Sahu N."/>
            <person name="Viragh M."/>
            <person name="Koszo T."/>
            <person name="Mondo S."/>
            <person name="Kiss B."/>
            <person name="Balint B."/>
            <person name="Kues U."/>
            <person name="Barry K."/>
            <person name="Hegedus J.C."/>
            <person name="Henrissat B."/>
            <person name="Johnson J."/>
            <person name="Lipzen A."/>
            <person name="Ohm R."/>
            <person name="Nagy I."/>
            <person name="Pangilinan J."/>
            <person name="Yan J."/>
            <person name="Xiong Y."/>
            <person name="Grigoriev I.V."/>
            <person name="Hibbett D.S."/>
            <person name="Nagy L.G."/>
        </authorList>
    </citation>
    <scope>NUCLEOTIDE SEQUENCE [LARGE SCALE GENOMIC DNA]</scope>
    <source>
        <strain evidence="1 2">SZMC22713</strain>
    </source>
</reference>
<protein>
    <submittedName>
        <fullName evidence="1">Uncharacterized protein</fullName>
    </submittedName>
</protein>
<dbReference type="EMBL" id="ML170160">
    <property type="protein sequence ID" value="TDL27004.1"/>
    <property type="molecule type" value="Genomic_DNA"/>
</dbReference>
<dbReference type="VEuPathDB" id="FungiDB:BD410DRAFT_783146"/>
<proteinExistence type="predicted"/>
<gene>
    <name evidence="1" type="ORF">BD410DRAFT_783146</name>
</gene>
<organism evidence="1 2">
    <name type="scientific">Rickenella mellea</name>
    <dbReference type="NCBI Taxonomy" id="50990"/>
    <lineage>
        <taxon>Eukaryota</taxon>
        <taxon>Fungi</taxon>
        <taxon>Dikarya</taxon>
        <taxon>Basidiomycota</taxon>
        <taxon>Agaricomycotina</taxon>
        <taxon>Agaricomycetes</taxon>
        <taxon>Hymenochaetales</taxon>
        <taxon>Rickenellaceae</taxon>
        <taxon>Rickenella</taxon>
    </lineage>
</organism>
<dbReference type="Proteomes" id="UP000294933">
    <property type="component" value="Unassembled WGS sequence"/>
</dbReference>
<name>A0A4Y7QH72_9AGAM</name>
<dbReference type="AlphaFoldDB" id="A0A4Y7QH72"/>
<accession>A0A4Y7QH72</accession>
<evidence type="ECO:0000313" key="2">
    <source>
        <dbReference type="Proteomes" id="UP000294933"/>
    </source>
</evidence>
<evidence type="ECO:0000313" key="1">
    <source>
        <dbReference type="EMBL" id="TDL27004.1"/>
    </source>
</evidence>
<sequence>MMSSSRQAVVTICTLPNSADPVELKIHNSLARNLPSKLKVSPGLDLNFAPVLCTSRFTGEMVATFVGALKITSSTRPAIGEVRRDM</sequence>
<keyword evidence="2" id="KW-1185">Reference proteome</keyword>